<dbReference type="PANTHER" id="PTHR24093">
    <property type="entry name" value="CATION TRANSPORTING ATPASE"/>
    <property type="match status" value="1"/>
</dbReference>
<reference evidence="11" key="1">
    <citation type="submission" date="2021-01" db="EMBL/GenBank/DDBJ databases">
        <authorList>
            <consortium name="Genoscope - CEA"/>
            <person name="William W."/>
        </authorList>
    </citation>
    <scope>NUCLEOTIDE SEQUENCE</scope>
</reference>
<dbReference type="InterPro" id="IPR018303">
    <property type="entry name" value="ATPase_P-typ_P_site"/>
</dbReference>
<feature type="domain" description="Cation-transporting P-type ATPase N-terminal" evidence="10">
    <location>
        <begin position="35"/>
        <end position="95"/>
    </location>
</feature>
<feature type="transmembrane region" description="Helical" evidence="7">
    <location>
        <begin position="110"/>
        <end position="131"/>
    </location>
</feature>
<feature type="domain" description="Cation-transporting P-type ATPase C-terminal" evidence="9">
    <location>
        <begin position="748"/>
        <end position="904"/>
    </location>
</feature>
<dbReference type="EMBL" id="CAJJDM010000048">
    <property type="protein sequence ID" value="CAD8072097.1"/>
    <property type="molecule type" value="Genomic_DNA"/>
</dbReference>
<gene>
    <name evidence="11" type="ORF">PPRIM_AZ9-3.1.T0480209</name>
</gene>
<evidence type="ECO:0000259" key="10">
    <source>
        <dbReference type="Pfam" id="PF00690"/>
    </source>
</evidence>
<evidence type="ECO:0000256" key="6">
    <source>
        <dbReference type="ARBA" id="ARBA00023136"/>
    </source>
</evidence>
<comment type="subcellular location">
    <subcellularLocation>
        <location evidence="1">Endomembrane system</location>
        <topology evidence="1">Multi-pass membrane protein</topology>
    </subcellularLocation>
</comment>
<dbReference type="GO" id="GO:0016887">
    <property type="term" value="F:ATP hydrolysis activity"/>
    <property type="evidence" value="ECO:0007669"/>
    <property type="project" value="InterPro"/>
</dbReference>
<dbReference type="GO" id="GO:0005388">
    <property type="term" value="F:P-type calcium transporter activity"/>
    <property type="evidence" value="ECO:0007669"/>
    <property type="project" value="TreeGrafter"/>
</dbReference>
<evidence type="ECO:0000256" key="7">
    <source>
        <dbReference type="SAM" id="Phobius"/>
    </source>
</evidence>
<dbReference type="InterPro" id="IPR059000">
    <property type="entry name" value="ATPase_P-type_domA"/>
</dbReference>
<dbReference type="GO" id="GO:0012505">
    <property type="term" value="C:endomembrane system"/>
    <property type="evidence" value="ECO:0007669"/>
    <property type="project" value="UniProtKB-SubCell"/>
</dbReference>
<dbReference type="PROSITE" id="PS00154">
    <property type="entry name" value="ATPASE_E1_E2"/>
    <property type="match status" value="1"/>
</dbReference>
<keyword evidence="3" id="KW-0479">Metal-binding</keyword>
<dbReference type="Pfam" id="PF13246">
    <property type="entry name" value="Cation_ATPase"/>
    <property type="match status" value="1"/>
</dbReference>
<dbReference type="PANTHER" id="PTHR24093:SF369">
    <property type="entry name" value="CALCIUM-TRANSPORTING ATPASE"/>
    <property type="match status" value="1"/>
</dbReference>
<dbReference type="GO" id="GO:0005524">
    <property type="term" value="F:ATP binding"/>
    <property type="evidence" value="ECO:0007669"/>
    <property type="project" value="InterPro"/>
</dbReference>
<dbReference type="Pfam" id="PF00122">
    <property type="entry name" value="E1-E2_ATPase"/>
    <property type="match status" value="1"/>
</dbReference>
<evidence type="ECO:0000313" key="11">
    <source>
        <dbReference type="EMBL" id="CAD8072097.1"/>
    </source>
</evidence>
<feature type="transmembrane region" description="Helical" evidence="7">
    <location>
        <begin position="852"/>
        <end position="874"/>
    </location>
</feature>
<evidence type="ECO:0000259" key="9">
    <source>
        <dbReference type="Pfam" id="PF00689"/>
    </source>
</evidence>
<feature type="transmembrane region" description="Helical" evidence="7">
    <location>
        <begin position="886"/>
        <end position="908"/>
    </location>
</feature>
<feature type="transmembrane region" description="Helical" evidence="7">
    <location>
        <begin position="793"/>
        <end position="814"/>
    </location>
</feature>
<keyword evidence="12" id="KW-1185">Reference proteome</keyword>
<dbReference type="InterPro" id="IPR006068">
    <property type="entry name" value="ATPase_P-typ_cation-transptr_C"/>
</dbReference>
<dbReference type="Proteomes" id="UP000688137">
    <property type="component" value="Unassembled WGS sequence"/>
</dbReference>
<comment type="caution">
    <text evidence="11">The sequence shown here is derived from an EMBL/GenBank/DDBJ whole genome shotgun (WGS) entry which is preliminary data.</text>
</comment>
<evidence type="ECO:0000256" key="3">
    <source>
        <dbReference type="ARBA" id="ARBA00022723"/>
    </source>
</evidence>
<evidence type="ECO:0000256" key="4">
    <source>
        <dbReference type="ARBA" id="ARBA00022842"/>
    </source>
</evidence>
<sequence>MYKVSKEQLREILASGLTQNPQNSMNEFNTTKSFENSLKCNITQGLSDNEIKQRQEVFGINQKENLDSISFLKAFCIILLQLKSIFFLTLSLIAFILKYLSTQGIYTNEWIESLFIFGLISLNLIISAIHLKIADNNKKKLLIQDEQLKQVKVLRNGQEQNIIARDLVVGDIVILQEKDKIYADGLIVEQNNLEIDECYLTGEQDLIHKITLEEATQQKQSILPQKHLIFAESRVINGNGKQLVLGVGIETQASRIQICIKQENNNTPIQSTIENISSKMETIGFVGAIIVIFMLLARYMIQYNDSKVNGYSTFSNILNLIIVLISGNASKALITHYQLQLAQTVKLMLYSQNLVRNLNQLENLPFMDQLLIDKTGTLTQNRMALNCFMNDNTEELTKSRFNQFPQEFQQVFIDTCFINNQYNPETDQGSFTDKELYQISQEMRINLEERKKQVTHIIPFNSARKRLTTIINNNRVVVKGAAEIIFQQSIKFYSLKNGIVQIDDFLKDTLEQSLIQLSQDGRTIAIAYADVNLQNENVDELIKNNKFQFDKQNLTLLGFFQFSDPLRIESKMTVEGLKQAGVKVVMITGDNSVTAKSIAIKAGIMSLDSIITEGAEFTERIEKKAENFSKYFEDIYVMSRARPEDKYNFVKELQQLGHVVGVCGDGTNDAPAISKSDVGFSMGISGTEVARETAGIILLDDNIHSIYKGLILARNLLDSIKRLAQYQITSHFSLIIILIASSAIGDAVISPLQFIWINLITDIFATFALSYCRPSSYLYHQNPPNKNGFLLDFIVYLHIIILALYIITVCIIFINQSLMVFNLFVMTTLFNLINSRMVYLELNVFSGFFGSWMIYTSILIIGLLQFLIVEYGGIIMQTFDGLNLKQWLICIAVGIGSVIWRTIAILIIRPIIVNNQLYILEE</sequence>
<keyword evidence="4" id="KW-0460">Magnesium</keyword>
<dbReference type="InterPro" id="IPR001757">
    <property type="entry name" value="P_typ_ATPase"/>
</dbReference>
<dbReference type="Pfam" id="PF00690">
    <property type="entry name" value="Cation_ATPase_N"/>
    <property type="match status" value="1"/>
</dbReference>
<feature type="transmembrane region" description="Helical" evidence="7">
    <location>
        <begin position="283"/>
        <end position="301"/>
    </location>
</feature>
<dbReference type="OMA" id="RPEDKYN"/>
<keyword evidence="5 7" id="KW-1133">Transmembrane helix</keyword>
<dbReference type="SFLD" id="SFLDF00027">
    <property type="entry name" value="p-type_atpase"/>
    <property type="match status" value="1"/>
</dbReference>
<evidence type="ECO:0000313" key="12">
    <source>
        <dbReference type="Proteomes" id="UP000688137"/>
    </source>
</evidence>
<name>A0A8S1LX58_PARPR</name>
<dbReference type="SFLD" id="SFLDS00003">
    <property type="entry name" value="Haloacid_Dehalogenase"/>
    <property type="match status" value="1"/>
</dbReference>
<feature type="transmembrane region" description="Helical" evidence="7">
    <location>
        <begin position="820"/>
        <end position="840"/>
    </location>
</feature>
<evidence type="ECO:0000259" key="8">
    <source>
        <dbReference type="Pfam" id="PF00122"/>
    </source>
</evidence>
<feature type="transmembrane region" description="Helical" evidence="7">
    <location>
        <begin position="71"/>
        <end position="98"/>
    </location>
</feature>
<keyword evidence="6 7" id="KW-0472">Membrane</keyword>
<dbReference type="InterPro" id="IPR004014">
    <property type="entry name" value="ATPase_P-typ_cation-transptr_N"/>
</dbReference>
<dbReference type="AlphaFoldDB" id="A0A8S1LX58"/>
<feature type="transmembrane region" description="Helical" evidence="7">
    <location>
        <begin position="731"/>
        <end position="749"/>
    </location>
</feature>
<dbReference type="NCBIfam" id="TIGR01494">
    <property type="entry name" value="ATPase_P-type"/>
    <property type="match status" value="1"/>
</dbReference>
<proteinExistence type="predicted"/>
<dbReference type="InterPro" id="IPR044492">
    <property type="entry name" value="P_typ_ATPase_HD_dom"/>
</dbReference>
<keyword evidence="2 7" id="KW-0812">Transmembrane</keyword>
<feature type="domain" description="P-type ATPase A" evidence="8">
    <location>
        <begin position="149"/>
        <end position="257"/>
    </location>
</feature>
<evidence type="ECO:0000256" key="1">
    <source>
        <dbReference type="ARBA" id="ARBA00004127"/>
    </source>
</evidence>
<dbReference type="SFLD" id="SFLDG00002">
    <property type="entry name" value="C1.7:_P-type_atpase_like"/>
    <property type="match status" value="1"/>
</dbReference>
<evidence type="ECO:0000256" key="5">
    <source>
        <dbReference type="ARBA" id="ARBA00022989"/>
    </source>
</evidence>
<dbReference type="GO" id="GO:0005886">
    <property type="term" value="C:plasma membrane"/>
    <property type="evidence" value="ECO:0007669"/>
    <property type="project" value="TreeGrafter"/>
</dbReference>
<accession>A0A8S1LX58</accession>
<dbReference type="Pfam" id="PF00689">
    <property type="entry name" value="Cation_ATPase_C"/>
    <property type="match status" value="1"/>
</dbReference>
<evidence type="ECO:0000256" key="2">
    <source>
        <dbReference type="ARBA" id="ARBA00022692"/>
    </source>
</evidence>
<protein>
    <submittedName>
        <fullName evidence="11">Uncharacterized protein</fullName>
    </submittedName>
</protein>
<dbReference type="GO" id="GO:0046872">
    <property type="term" value="F:metal ion binding"/>
    <property type="evidence" value="ECO:0007669"/>
    <property type="project" value="UniProtKB-KW"/>
</dbReference>
<feature type="transmembrane region" description="Helical" evidence="7">
    <location>
        <begin position="313"/>
        <end position="334"/>
    </location>
</feature>
<organism evidence="11 12">
    <name type="scientific">Paramecium primaurelia</name>
    <dbReference type="NCBI Taxonomy" id="5886"/>
    <lineage>
        <taxon>Eukaryota</taxon>
        <taxon>Sar</taxon>
        <taxon>Alveolata</taxon>
        <taxon>Ciliophora</taxon>
        <taxon>Intramacronucleata</taxon>
        <taxon>Oligohymenophorea</taxon>
        <taxon>Peniculida</taxon>
        <taxon>Parameciidae</taxon>
        <taxon>Paramecium</taxon>
    </lineage>
</organism>